<evidence type="ECO:0000313" key="5">
    <source>
        <dbReference type="EMBL" id="EFX02197.1"/>
    </source>
</evidence>
<gene>
    <name evidence="5" type="ORF">CMQ_2246</name>
</gene>
<keyword evidence="6" id="KW-1185">Reference proteome</keyword>
<feature type="region of interest" description="Disordered" evidence="2">
    <location>
        <begin position="1631"/>
        <end position="1653"/>
    </location>
</feature>
<feature type="domain" description="WSC" evidence="4">
    <location>
        <begin position="1406"/>
        <end position="1498"/>
    </location>
</feature>
<dbReference type="SMART" id="SM00321">
    <property type="entry name" value="WSC"/>
    <property type="match status" value="6"/>
</dbReference>
<evidence type="ECO:0000256" key="3">
    <source>
        <dbReference type="SAM" id="SignalP"/>
    </source>
</evidence>
<dbReference type="GeneID" id="25975214"/>
<feature type="domain" description="WSC" evidence="4">
    <location>
        <begin position="1767"/>
        <end position="1860"/>
    </location>
</feature>
<keyword evidence="3" id="KW-0732">Signal</keyword>
<dbReference type="InterPro" id="IPR011047">
    <property type="entry name" value="Quinoprotein_ADH-like_sf"/>
</dbReference>
<feature type="region of interest" description="Disordered" evidence="2">
    <location>
        <begin position="1557"/>
        <end position="1579"/>
    </location>
</feature>
<feature type="domain" description="WSC" evidence="4">
    <location>
        <begin position="1035"/>
        <end position="1127"/>
    </location>
</feature>
<reference evidence="5 6" key="1">
    <citation type="journal article" date="2011" name="Proc. Natl. Acad. Sci. U.S.A.">
        <title>Genome and transcriptome analyses of the mountain pine beetle-fungal symbiont Grosmannia clavigera, a lodgepole pine pathogen.</title>
        <authorList>
            <person name="DiGuistini S."/>
            <person name="Wang Y."/>
            <person name="Liao N.Y."/>
            <person name="Taylor G."/>
            <person name="Tanguay P."/>
            <person name="Feau N."/>
            <person name="Henrissat B."/>
            <person name="Chan S.K."/>
            <person name="Hesse-Orce U."/>
            <person name="Alamouti S.M."/>
            <person name="Tsui C.K.M."/>
            <person name="Docking R.T."/>
            <person name="Levasseur A."/>
            <person name="Haridas S."/>
            <person name="Robertson G."/>
            <person name="Birol I."/>
            <person name="Holt R.A."/>
            <person name="Marra M.A."/>
            <person name="Hamelin R.C."/>
            <person name="Hirst M."/>
            <person name="Jones S.J.M."/>
            <person name="Bohlmann J."/>
            <person name="Breuil C."/>
        </authorList>
    </citation>
    <scope>NUCLEOTIDE SEQUENCE [LARGE SCALE GENOMIC DNA]</scope>
    <source>
        <strain evidence="6">kw1407 / UAMH 11150</strain>
    </source>
</reference>
<feature type="signal peptide" evidence="3">
    <location>
        <begin position="1"/>
        <end position="18"/>
    </location>
</feature>
<sequence length="1877" mass="192902">MAVVLVAALSMLVRCANGLASTDTITWGGDNSRTGYQTNHNMDPDVVGSDDFTQLFKTALPGNYGGYTEQIFSQPLVYTPSDETTQYVYFATTQNNVYKLNAVTGKIVASTNLAIPFLTADLDGCVDINPTIGVTSTGVIDPDTDTLYLTSKTYANQSAINVAQGRPAGRYHIHALDVHDLSERANFPIDLEGLAANNNPVRTFNGGIQHQRPALLHSGQYIYAGFASHCVQYNFTGWLMGWDKTTGAIVENWATEGAGVPNTTPGGGIWMSGGGLASDDSGSMFFGTGNGYASQLSTIPVQGRNPPTSLEEAAVHMTMNDDGSLSIIDFFMPQEKQALDGADKDLGTSPLELLPSEFSCGDITHMGVITGKSGKTYFLNLDDLGGYRTGTDDGDNVIQVYQNENSVYAGAGVYPLEGGYIYINVIKYPTHVFKFSCDNGVPSFVKVADSPENNAYTLGVSHGTVTSLDGQEGTGLLWTCDVQGNNLRIYNAVPDGDLLTEIKSFSVPGTTKFTRAVFGDGRVYMGTTQGYVYGFGGPVNEALNCTTPSFGSLDIASAAKTATVTCTAVTGTSITKFALNSTDFSISNLPTVPKTLAVGDTFTFTASFQPTEVGFLSDSVLITTDNSATGYTSKTSVRLTGTATSSGPLLGLSPKTLTFTNVVVGANPGGVTEPVVLSNNGNSTLTITGVQYSQTSATGPFEQPSGNGSDIGPYSISGIPSTIAANGGTTIDINFDPTTGGNSSLFIVFGSDGGSQTLSVNGNAGSGPVWLMEFQTPDGSGWVTYEKNQNFTFGNVTENNSRTLKFRVTNSGSADAVPLSITVSKPPFGVSGIIGAVNDADLVEGTILKAGESQTASLYCSVPKEQWNSDAYWGAANWTMNTNDPDTTKQYIQFSCLAVSEQAPPLQADGDSAYRYLGCYKDNNPDRQLTTQLYGNDSNTIAMCIAACAASGYTYCGTEYQRECWAGNTIPSLKVDEDDCNYACSGNNNQICGGNGVGTDAGGSFMSLFALDGASTIPTGSGSSSGPVVNSGIDGYVSIGCYTEPSTARALANQLSTTNETVDDCLNLAAASNYVYAGLEYGGECWVGNSLNSGANSTILASCSMTCNGNSSEYCGGPSLLNIYRRNSTTLPTSTSSASPSFATGPVTNPGEDGYTFLGCYQEPSNSRALSNQLTVTNQTVGVCLALAAAKGYTYAGLEYGGECWCDNTLSPNATLESTSACTMTCNGNSTEYCGGSSLLDVYKTNSTTAATTLGTPTQVAVATTPASTGPIINPGLKGYAFLGCYHEPSGSRAFSNQLTVTNETVANCLDLAYSAGYIYAGLEYGGECWCGNSISVNATLEASSACAMTCNGNSSEYCGGSSLLEVYKTNKMATLTTATTATTATTSKATAAAITGPVINPGLDGYSFLGCYKEPSTSRAFSQQLTVTNETVANCLQLAAAAGYTYAGLEYGGECWCGNTISPNATLQASSACTMTCNGNTTEYCGGSSLLDVYELSTATTSPLTAATPTSAASGKVAGPLAIVASATTPSTAATIGSNSTAATIGSNSTTAAAATLPSATSPSTSVSSTATTSDTTAASNSTIATTSSLTALSASTSGKKSANTTVATATTLSSVSATTLITTTSANSTLSRTAPNIVSSSSSSSTSSSSSILSSSSTSSLISSSTLNSTSSSTSSLSSSPGSSSTPSSTFSSTFSSTSSGRTSSSSPSSSGSPSTPSSPSAFNSSSSSTSVSSSSASTSSTPTSSSANVSPTVELPEAKTLVGNYSYVGCYSEPKIGYALSSNKTKSINMTQENCADFCGGYSYILFGVENADGCYCGNSLSNSSIQVNETKCSSICSGDDRELCGGSAVLNVWSLNVTSSLTLASASTSPTAA</sequence>
<dbReference type="PANTHER" id="PTHR45964">
    <property type="entry name" value="WSCD FAMILY MEMBER CG9164"/>
    <property type="match status" value="1"/>
</dbReference>
<dbReference type="HOGENOM" id="CLU_000702_0_0_1"/>
<dbReference type="PANTHER" id="PTHR45964:SF5">
    <property type="entry name" value="WSCD FAMILY MEMBER CG9164"/>
    <property type="match status" value="1"/>
</dbReference>
<dbReference type="EMBL" id="GL629782">
    <property type="protein sequence ID" value="EFX02197.1"/>
    <property type="molecule type" value="Genomic_DNA"/>
</dbReference>
<name>F0XJM3_GROCL</name>
<dbReference type="eggNOG" id="KOG4157">
    <property type="taxonomic scope" value="Eukaryota"/>
</dbReference>
<accession>F0XJM3</accession>
<dbReference type="RefSeq" id="XP_014171679.1">
    <property type="nucleotide sequence ID" value="XM_014316204.1"/>
</dbReference>
<dbReference type="InterPro" id="IPR013783">
    <property type="entry name" value="Ig-like_fold"/>
</dbReference>
<evidence type="ECO:0000259" key="4">
    <source>
        <dbReference type="PROSITE" id="PS51212"/>
    </source>
</evidence>
<dbReference type="Pfam" id="PF01822">
    <property type="entry name" value="WSC"/>
    <property type="match status" value="6"/>
</dbReference>
<evidence type="ECO:0000313" key="6">
    <source>
        <dbReference type="Proteomes" id="UP000007796"/>
    </source>
</evidence>
<feature type="chain" id="PRO_5003263982" evidence="3">
    <location>
        <begin position="19"/>
        <end position="1877"/>
    </location>
</feature>
<feature type="domain" description="WSC" evidence="4">
    <location>
        <begin position="913"/>
        <end position="1012"/>
    </location>
</feature>
<organism evidence="6">
    <name type="scientific">Grosmannia clavigera (strain kw1407 / UAMH 11150)</name>
    <name type="common">Blue stain fungus</name>
    <name type="synonym">Graphiocladiella clavigera</name>
    <dbReference type="NCBI Taxonomy" id="655863"/>
    <lineage>
        <taxon>Eukaryota</taxon>
        <taxon>Fungi</taxon>
        <taxon>Dikarya</taxon>
        <taxon>Ascomycota</taxon>
        <taxon>Pezizomycotina</taxon>
        <taxon>Sordariomycetes</taxon>
        <taxon>Sordariomycetidae</taxon>
        <taxon>Ophiostomatales</taxon>
        <taxon>Ophiostomataceae</taxon>
        <taxon>Leptographium</taxon>
    </lineage>
</organism>
<evidence type="ECO:0000256" key="1">
    <source>
        <dbReference type="ARBA" id="ARBA00022737"/>
    </source>
</evidence>
<dbReference type="SUPFAM" id="SSF50998">
    <property type="entry name" value="Quinoprotein alcohol dehydrogenase-like"/>
    <property type="match status" value="1"/>
</dbReference>
<feature type="region of interest" description="Disordered" evidence="2">
    <location>
        <begin position="1673"/>
        <end position="1728"/>
    </location>
</feature>
<dbReference type="Gene3D" id="2.60.40.10">
    <property type="entry name" value="Immunoglobulins"/>
    <property type="match status" value="2"/>
</dbReference>
<dbReference type="OrthoDB" id="5985073at2759"/>
<dbReference type="InterPro" id="IPR051589">
    <property type="entry name" value="Sialate-O-sulfotransferase"/>
</dbReference>
<feature type="domain" description="WSC" evidence="4">
    <location>
        <begin position="1154"/>
        <end position="1246"/>
    </location>
</feature>
<keyword evidence="1" id="KW-0677">Repeat</keyword>
<dbReference type="InterPro" id="IPR002889">
    <property type="entry name" value="WSC_carb-bd"/>
</dbReference>
<dbReference type="InParanoid" id="F0XJM3"/>
<dbReference type="STRING" id="655863.F0XJM3"/>
<evidence type="ECO:0000256" key="2">
    <source>
        <dbReference type="SAM" id="MobiDB-lite"/>
    </source>
</evidence>
<dbReference type="GO" id="GO:0030246">
    <property type="term" value="F:carbohydrate binding"/>
    <property type="evidence" value="ECO:0007669"/>
    <property type="project" value="UniProtKB-KW"/>
</dbReference>
<dbReference type="PROSITE" id="PS51212">
    <property type="entry name" value="WSC"/>
    <property type="match status" value="6"/>
</dbReference>
<proteinExistence type="predicted"/>
<protein>
    <submittedName>
        <fullName evidence="5">Legume lectin domain containing protein</fullName>
    </submittedName>
</protein>
<feature type="domain" description="WSC" evidence="4">
    <location>
        <begin position="1279"/>
        <end position="1371"/>
    </location>
</feature>
<keyword evidence="5" id="KW-0430">Lectin</keyword>
<dbReference type="Proteomes" id="UP000007796">
    <property type="component" value="Unassembled WGS sequence"/>
</dbReference>